<gene>
    <name evidence="2" type="ORF">RFI_36450</name>
</gene>
<proteinExistence type="predicted"/>
<accession>X6LJU6</accession>
<dbReference type="AlphaFoldDB" id="X6LJU6"/>
<organism evidence="2 3">
    <name type="scientific">Reticulomyxa filosa</name>
    <dbReference type="NCBI Taxonomy" id="46433"/>
    <lineage>
        <taxon>Eukaryota</taxon>
        <taxon>Sar</taxon>
        <taxon>Rhizaria</taxon>
        <taxon>Retaria</taxon>
        <taxon>Foraminifera</taxon>
        <taxon>Monothalamids</taxon>
        <taxon>Reticulomyxidae</taxon>
        <taxon>Reticulomyxa</taxon>
    </lineage>
</organism>
<evidence type="ECO:0000313" key="2">
    <source>
        <dbReference type="EMBL" id="ETO00990.1"/>
    </source>
</evidence>
<keyword evidence="3" id="KW-1185">Reference proteome</keyword>
<feature type="compositionally biased region" description="Basic and acidic residues" evidence="1">
    <location>
        <begin position="87"/>
        <end position="98"/>
    </location>
</feature>
<dbReference type="EMBL" id="ASPP01039500">
    <property type="protein sequence ID" value="ETO00990.1"/>
    <property type="molecule type" value="Genomic_DNA"/>
</dbReference>
<evidence type="ECO:0000256" key="1">
    <source>
        <dbReference type="SAM" id="MobiDB-lite"/>
    </source>
</evidence>
<comment type="caution">
    <text evidence="2">The sequence shown here is derived from an EMBL/GenBank/DDBJ whole genome shotgun (WGS) entry which is preliminary data.</text>
</comment>
<name>X6LJU6_RETFI</name>
<protein>
    <submittedName>
        <fullName evidence="2">Uncharacterized protein</fullName>
    </submittedName>
</protein>
<sequence>MYITHMWVQNQKQMDFHNKTKRRNDDVNEFLQGAIPNDVDSLQKQLTLGKTLVQQMVNDIGDMKFQLEQAQKYGGSGLESDEEANDNNDKEMQKEHMLAKKNSKHDRFFSTFNILSKDQDNANLLI</sequence>
<evidence type="ECO:0000313" key="3">
    <source>
        <dbReference type="Proteomes" id="UP000023152"/>
    </source>
</evidence>
<reference evidence="2 3" key="1">
    <citation type="journal article" date="2013" name="Curr. Biol.">
        <title>The Genome of the Foraminiferan Reticulomyxa filosa.</title>
        <authorList>
            <person name="Glockner G."/>
            <person name="Hulsmann N."/>
            <person name="Schleicher M."/>
            <person name="Noegel A.A."/>
            <person name="Eichinger L."/>
            <person name="Gallinger C."/>
            <person name="Pawlowski J."/>
            <person name="Sierra R."/>
            <person name="Euteneuer U."/>
            <person name="Pillet L."/>
            <person name="Moustafa A."/>
            <person name="Platzer M."/>
            <person name="Groth M."/>
            <person name="Szafranski K."/>
            <person name="Schliwa M."/>
        </authorList>
    </citation>
    <scope>NUCLEOTIDE SEQUENCE [LARGE SCALE GENOMIC DNA]</scope>
</reference>
<dbReference type="Proteomes" id="UP000023152">
    <property type="component" value="Unassembled WGS sequence"/>
</dbReference>
<feature type="region of interest" description="Disordered" evidence="1">
    <location>
        <begin position="71"/>
        <end position="101"/>
    </location>
</feature>